<name>A0A1E8EV40_9CLOT</name>
<dbReference type="EMBL" id="LZFO01000058">
    <property type="protein sequence ID" value="OFH99382.1"/>
    <property type="molecule type" value="Genomic_DNA"/>
</dbReference>
<dbReference type="Gene3D" id="1.10.15.40">
    <property type="entry name" value="Electron transport complex subunit B, putative Fe-S cluster"/>
    <property type="match status" value="1"/>
</dbReference>
<dbReference type="GO" id="GO:0051539">
    <property type="term" value="F:4 iron, 4 sulfur cluster binding"/>
    <property type="evidence" value="ECO:0007669"/>
    <property type="project" value="UniProtKB-KW"/>
</dbReference>
<protein>
    <submittedName>
        <fullName evidence="12">Methyl-accepting chemotaxis protein 1</fullName>
    </submittedName>
</protein>
<evidence type="ECO:0000256" key="1">
    <source>
        <dbReference type="ARBA" id="ARBA00022485"/>
    </source>
</evidence>
<dbReference type="PRINTS" id="PR00260">
    <property type="entry name" value="CHEMTRNSDUCR"/>
</dbReference>
<dbReference type="PATRIC" id="fig|1121290.3.peg.2275"/>
<dbReference type="PROSITE" id="PS51379">
    <property type="entry name" value="4FE4S_FER_2"/>
    <property type="match status" value="2"/>
</dbReference>
<feature type="domain" description="4Fe-4S ferredoxin-type" evidence="10">
    <location>
        <begin position="6"/>
        <end position="37"/>
    </location>
</feature>
<dbReference type="PROSITE" id="PS51656">
    <property type="entry name" value="4FE4S"/>
    <property type="match status" value="1"/>
</dbReference>
<dbReference type="GO" id="GO:0046872">
    <property type="term" value="F:metal ion binding"/>
    <property type="evidence" value="ECO:0007669"/>
    <property type="project" value="UniProtKB-KW"/>
</dbReference>
<dbReference type="PANTHER" id="PTHR32089">
    <property type="entry name" value="METHYL-ACCEPTING CHEMOTAXIS PROTEIN MCPB"/>
    <property type="match status" value="1"/>
</dbReference>
<dbReference type="Pfam" id="PF13237">
    <property type="entry name" value="Fer4_10"/>
    <property type="match status" value="1"/>
</dbReference>
<keyword evidence="8" id="KW-0175">Coiled coil</keyword>
<dbReference type="GO" id="GO:0007165">
    <property type="term" value="P:signal transduction"/>
    <property type="evidence" value="ECO:0007669"/>
    <property type="project" value="UniProtKB-KW"/>
</dbReference>
<dbReference type="Gene3D" id="3.30.70.20">
    <property type="match status" value="1"/>
</dbReference>
<gene>
    <name evidence="12" type="primary">mcp1</name>
    <name evidence="12" type="ORF">CLOACE_22520</name>
</gene>
<dbReference type="Pfam" id="PF02906">
    <property type="entry name" value="Fe_hyd_lg_C"/>
    <property type="match status" value="1"/>
</dbReference>
<dbReference type="GO" id="GO:0016020">
    <property type="term" value="C:membrane"/>
    <property type="evidence" value="ECO:0007669"/>
    <property type="project" value="InterPro"/>
</dbReference>
<dbReference type="Gene3D" id="1.10.287.950">
    <property type="entry name" value="Methyl-accepting chemotaxis protein"/>
    <property type="match status" value="1"/>
</dbReference>
<dbReference type="InterPro" id="IPR004089">
    <property type="entry name" value="MCPsignal_dom"/>
</dbReference>
<evidence type="ECO:0000256" key="2">
    <source>
        <dbReference type="ARBA" id="ARBA00022723"/>
    </source>
</evidence>
<evidence type="ECO:0000256" key="5">
    <source>
        <dbReference type="ARBA" id="ARBA00023224"/>
    </source>
</evidence>
<dbReference type="AlphaFoldDB" id="A0A1E8EV40"/>
<keyword evidence="13" id="KW-1185">Reference proteome</keyword>
<evidence type="ECO:0000256" key="8">
    <source>
        <dbReference type="SAM" id="Coils"/>
    </source>
</evidence>
<evidence type="ECO:0000313" key="12">
    <source>
        <dbReference type="EMBL" id="OFH99382.1"/>
    </source>
</evidence>
<feature type="domain" description="4Fe-4S ferredoxin-type" evidence="10">
    <location>
        <begin position="40"/>
        <end position="69"/>
    </location>
</feature>
<dbReference type="Gene3D" id="3.40.50.1780">
    <property type="match status" value="1"/>
</dbReference>
<dbReference type="PANTHER" id="PTHR32089:SF112">
    <property type="entry name" value="LYSOZYME-LIKE PROTEIN-RELATED"/>
    <property type="match status" value="1"/>
</dbReference>
<keyword evidence="2" id="KW-0479">Metal-binding</keyword>
<dbReference type="GO" id="GO:0006935">
    <property type="term" value="P:chemotaxis"/>
    <property type="evidence" value="ECO:0007669"/>
    <property type="project" value="InterPro"/>
</dbReference>
<comment type="similarity">
    <text evidence="6">Belongs to the methyl-accepting chemotaxis (MCP) protein family.</text>
</comment>
<dbReference type="PROSITE" id="PS50111">
    <property type="entry name" value="CHEMOTAXIS_TRANSDUC_2"/>
    <property type="match status" value="1"/>
</dbReference>
<dbReference type="Proteomes" id="UP000175744">
    <property type="component" value="Unassembled WGS sequence"/>
</dbReference>
<dbReference type="SUPFAM" id="SSF53920">
    <property type="entry name" value="Fe-only hydrogenase"/>
    <property type="match status" value="1"/>
</dbReference>
<dbReference type="InterPro" id="IPR017896">
    <property type="entry name" value="4Fe4S_Fe-S-bd"/>
</dbReference>
<evidence type="ECO:0000256" key="7">
    <source>
        <dbReference type="PROSITE-ProRule" id="PRU00284"/>
    </source>
</evidence>
<dbReference type="GO" id="GO:0004888">
    <property type="term" value="F:transmembrane signaling receptor activity"/>
    <property type="evidence" value="ECO:0007669"/>
    <property type="project" value="InterPro"/>
</dbReference>
<dbReference type="InterPro" id="IPR009016">
    <property type="entry name" value="Fe_hydrogenase"/>
</dbReference>
<dbReference type="InterPro" id="IPR004108">
    <property type="entry name" value="Fe_hydrogenase_lsu_C"/>
</dbReference>
<dbReference type="InterPro" id="IPR004090">
    <property type="entry name" value="Chemotax_Me-accpt_rcpt"/>
</dbReference>
<keyword evidence="1" id="KW-0004">4Fe-4S</keyword>
<evidence type="ECO:0000259" key="11">
    <source>
        <dbReference type="PROSITE" id="PS51656"/>
    </source>
</evidence>
<feature type="domain" description="4Fe-4S" evidence="11">
    <location>
        <begin position="385"/>
        <end position="447"/>
    </location>
</feature>
<dbReference type="InterPro" id="IPR007202">
    <property type="entry name" value="4Fe-4S_dom"/>
</dbReference>
<dbReference type="STRING" id="1121290.CLAOCE_22520"/>
<comment type="caution">
    <text evidence="12">The sequence shown here is derived from an EMBL/GenBank/DDBJ whole genome shotgun (WGS) entry which is preliminary data.</text>
</comment>
<dbReference type="OrthoDB" id="9798098at2"/>
<keyword evidence="5 7" id="KW-0807">Transducer</keyword>
<dbReference type="SMART" id="SM00283">
    <property type="entry name" value="MA"/>
    <property type="match status" value="1"/>
</dbReference>
<sequence>MSNIEGLVFTIEEKCKGCNKCIRCCPVFGANKSYVVNGENKVAVNPDKCINCGECIEVCDHDARDYYDDTERFFKDLNSNKSISVMAAPSIRVNIENYKNLFGYLKSKGVNIIYDVSFGADICTWAYGKYIKESGQDSIISQPCSAIVNYIELYNHELLEKLAPIQSPMVCTAIYLKEYKGVRDNIAFLSPCVAKKNEIDDDNTKAYVKYNVTYKKLFEYLKNNNIELNKYNKVDFDDRGCELGFLYSRPGGLKENLKQIIKKEDMWIKQVEGQDEVYKYLNKYGRNIKENKPIPDFVDALNCKYGCNIGSGIYKDEYRDYNLDYIDYKFNKIKGEKINPNSSGLFKRKKGSNYTIFDKELDYKMFLRSYTKKDIKKDIEPTSQQYDKIFKDMFKYTEEDKKLDCYACGYRTCKDMVKSVVNDYNTVHNCIYYNKQKVTEEMKELERKNEEIEKMLEEVRSLNEEKHEGETRLIKAKEFKERVATIISSINEISDVNQSSVNEMDKISKQISEVVNTFNDLEHSILTMENSINKFVETSNEIVSIANRTNMISLNAAIEAARAGEAGKGFAVVATEVRNLAALSKEVASSTKSDEKNLGVVIENIVNVSQSLQGKMDIMNESIDNIFAIIQEIAAKGEEISQAATEIGKEKF</sequence>
<evidence type="ECO:0000256" key="4">
    <source>
        <dbReference type="ARBA" id="ARBA00023014"/>
    </source>
</evidence>
<evidence type="ECO:0000259" key="10">
    <source>
        <dbReference type="PROSITE" id="PS51379"/>
    </source>
</evidence>
<feature type="domain" description="Methyl-accepting transducer" evidence="9">
    <location>
        <begin position="477"/>
        <end position="652"/>
    </location>
</feature>
<feature type="coiled-coil region" evidence="8">
    <location>
        <begin position="435"/>
        <end position="472"/>
    </location>
</feature>
<dbReference type="SUPFAM" id="SSF58104">
    <property type="entry name" value="Methyl-accepting chemotaxis protein (MCP) signaling domain"/>
    <property type="match status" value="1"/>
</dbReference>
<reference evidence="12 13" key="1">
    <citation type="submission" date="2016-06" db="EMBL/GenBank/DDBJ databases">
        <title>Genome sequence of Clostridium acetireducens DSM 10703.</title>
        <authorList>
            <person name="Poehlein A."/>
            <person name="Fluechter S."/>
            <person name="Duerre P."/>
            <person name="Daniel R."/>
        </authorList>
    </citation>
    <scope>NUCLEOTIDE SEQUENCE [LARGE SCALE GENOMIC DNA]</scope>
    <source>
        <strain evidence="12 13">DSM 10703</strain>
    </source>
</reference>
<evidence type="ECO:0000313" key="13">
    <source>
        <dbReference type="Proteomes" id="UP000175744"/>
    </source>
</evidence>
<keyword evidence="4" id="KW-0411">Iron-sulfur</keyword>
<organism evidence="12 13">
    <name type="scientific">Clostridium acetireducens DSM 10703</name>
    <dbReference type="NCBI Taxonomy" id="1121290"/>
    <lineage>
        <taxon>Bacteria</taxon>
        <taxon>Bacillati</taxon>
        <taxon>Bacillota</taxon>
        <taxon>Clostridia</taxon>
        <taxon>Eubacteriales</taxon>
        <taxon>Clostridiaceae</taxon>
        <taxon>Clostridium</taxon>
    </lineage>
</organism>
<keyword evidence="3" id="KW-0408">Iron</keyword>
<proteinExistence type="inferred from homology"/>
<dbReference type="Gene3D" id="3.40.950.10">
    <property type="entry name" value="Fe-only Hydrogenase (Larger Subunit), Chain L, domain 3"/>
    <property type="match status" value="1"/>
</dbReference>
<dbReference type="SUPFAM" id="SSF54862">
    <property type="entry name" value="4Fe-4S ferredoxins"/>
    <property type="match status" value="1"/>
</dbReference>
<dbReference type="RefSeq" id="WP_070111348.1">
    <property type="nucleotide sequence ID" value="NZ_LZFO01000058.1"/>
</dbReference>
<dbReference type="Pfam" id="PF00015">
    <property type="entry name" value="MCPsignal"/>
    <property type="match status" value="1"/>
</dbReference>
<evidence type="ECO:0000256" key="3">
    <source>
        <dbReference type="ARBA" id="ARBA00023004"/>
    </source>
</evidence>
<evidence type="ECO:0000259" key="9">
    <source>
        <dbReference type="PROSITE" id="PS50111"/>
    </source>
</evidence>
<evidence type="ECO:0000256" key="6">
    <source>
        <dbReference type="ARBA" id="ARBA00029447"/>
    </source>
</evidence>
<accession>A0A1E8EV40</accession>